<sequence length="77" mass="8999">MWPIYDDRKNVYELQMLLRELSKNNNKIRMINPDGLYNSETTGAVTDVQNVNNINPTGEVDFATWKAIIKQYLDNIH</sequence>
<dbReference type="SUPFAM" id="SSF47090">
    <property type="entry name" value="PGBD-like"/>
    <property type="match status" value="1"/>
</dbReference>
<feature type="domain" description="Peptidoglycan binding-like" evidence="1">
    <location>
        <begin position="8"/>
        <end position="68"/>
    </location>
</feature>
<dbReference type="EMBL" id="DXIJ01000087">
    <property type="protein sequence ID" value="HIV86003.1"/>
    <property type="molecule type" value="Genomic_DNA"/>
</dbReference>
<evidence type="ECO:0000313" key="3">
    <source>
        <dbReference type="Proteomes" id="UP000824162"/>
    </source>
</evidence>
<dbReference type="Proteomes" id="UP000824162">
    <property type="component" value="Unassembled WGS sequence"/>
</dbReference>
<evidence type="ECO:0000259" key="1">
    <source>
        <dbReference type="Pfam" id="PF01471"/>
    </source>
</evidence>
<protein>
    <submittedName>
        <fullName evidence="2">Peptidoglycan-binding protein</fullName>
    </submittedName>
</protein>
<reference evidence="2" key="1">
    <citation type="journal article" date="2021" name="PeerJ">
        <title>Extensive microbial diversity within the chicken gut microbiome revealed by metagenomics and culture.</title>
        <authorList>
            <person name="Gilroy R."/>
            <person name="Ravi A."/>
            <person name="Getino M."/>
            <person name="Pursley I."/>
            <person name="Horton D.L."/>
            <person name="Alikhan N.F."/>
            <person name="Baker D."/>
            <person name="Gharbi K."/>
            <person name="Hall N."/>
            <person name="Watson M."/>
            <person name="Adriaenssens E.M."/>
            <person name="Foster-Nyarko E."/>
            <person name="Jarju S."/>
            <person name="Secka A."/>
            <person name="Antonio M."/>
            <person name="Oren A."/>
            <person name="Chaudhuri R.R."/>
            <person name="La Ragione R."/>
            <person name="Hildebrand F."/>
            <person name="Pallen M.J."/>
        </authorList>
    </citation>
    <scope>NUCLEOTIDE SEQUENCE</scope>
    <source>
        <strain evidence="2">5790</strain>
    </source>
</reference>
<gene>
    <name evidence="2" type="ORF">H9900_04250</name>
</gene>
<dbReference type="Gene3D" id="1.10.101.10">
    <property type="entry name" value="PGBD-like superfamily/PGBD"/>
    <property type="match status" value="1"/>
</dbReference>
<dbReference type="InterPro" id="IPR036366">
    <property type="entry name" value="PGBDSf"/>
</dbReference>
<dbReference type="Pfam" id="PF01471">
    <property type="entry name" value="PG_binding_1"/>
    <property type="match status" value="1"/>
</dbReference>
<proteinExistence type="predicted"/>
<dbReference type="AlphaFoldDB" id="A0A9D1PRC6"/>
<accession>A0A9D1PRC6</accession>
<comment type="caution">
    <text evidence="2">The sequence shown here is derived from an EMBL/GenBank/DDBJ whole genome shotgun (WGS) entry which is preliminary data.</text>
</comment>
<evidence type="ECO:0000313" key="2">
    <source>
        <dbReference type="EMBL" id="HIV86003.1"/>
    </source>
</evidence>
<dbReference type="InterPro" id="IPR002477">
    <property type="entry name" value="Peptidoglycan-bd-like"/>
</dbReference>
<dbReference type="InterPro" id="IPR036365">
    <property type="entry name" value="PGBD-like_sf"/>
</dbReference>
<name>A0A9D1PRC6_9FIRM</name>
<organism evidence="2 3">
    <name type="scientific">Candidatus Monoglobus merdigallinarum</name>
    <dbReference type="NCBI Taxonomy" id="2838698"/>
    <lineage>
        <taxon>Bacteria</taxon>
        <taxon>Bacillati</taxon>
        <taxon>Bacillota</taxon>
        <taxon>Clostridia</taxon>
        <taxon>Monoglobales</taxon>
        <taxon>Monoglobaceae</taxon>
        <taxon>Monoglobus</taxon>
    </lineage>
</organism>
<reference evidence="2" key="2">
    <citation type="submission" date="2021-04" db="EMBL/GenBank/DDBJ databases">
        <authorList>
            <person name="Gilroy R."/>
        </authorList>
    </citation>
    <scope>NUCLEOTIDE SEQUENCE</scope>
    <source>
        <strain evidence="2">5790</strain>
    </source>
</reference>